<dbReference type="RefSeq" id="XP_024580345.1">
    <property type="nucleotide sequence ID" value="XM_024730028.1"/>
</dbReference>
<reference evidence="2" key="1">
    <citation type="submission" date="2014-09" db="EMBL/GenBank/DDBJ databases">
        <authorList>
            <person name="Sharma Rahul"/>
            <person name="Thines Marco"/>
        </authorList>
    </citation>
    <scope>NUCLEOTIDE SEQUENCE [LARGE SCALE GENOMIC DNA]</scope>
</reference>
<dbReference type="Proteomes" id="UP000054928">
    <property type="component" value="Unassembled WGS sequence"/>
</dbReference>
<proteinExistence type="predicted"/>
<accession>A0A0P1AR27</accession>
<evidence type="ECO:0000313" key="2">
    <source>
        <dbReference type="Proteomes" id="UP000054928"/>
    </source>
</evidence>
<dbReference type="GeneID" id="36409306"/>
<keyword evidence="2" id="KW-1185">Reference proteome</keyword>
<protein>
    <submittedName>
        <fullName evidence="1">Uncharacterized protein</fullName>
    </submittedName>
</protein>
<sequence>MELCSAEQSSSAVPADVDGWDPTLGKWANYQEEILSLSTSREVEVGNFPKVVGQLNTKHLEFDSKFASYSCLSLRSERYVPAEDFDDSRPS</sequence>
<organism evidence="1 2">
    <name type="scientific">Plasmopara halstedii</name>
    <name type="common">Downy mildew of sunflower</name>
    <dbReference type="NCBI Taxonomy" id="4781"/>
    <lineage>
        <taxon>Eukaryota</taxon>
        <taxon>Sar</taxon>
        <taxon>Stramenopiles</taxon>
        <taxon>Oomycota</taxon>
        <taxon>Peronosporomycetes</taxon>
        <taxon>Peronosporales</taxon>
        <taxon>Peronosporaceae</taxon>
        <taxon>Plasmopara</taxon>
    </lineage>
</organism>
<evidence type="ECO:0000313" key="1">
    <source>
        <dbReference type="EMBL" id="CEG43976.1"/>
    </source>
</evidence>
<dbReference type="EMBL" id="CCYD01000810">
    <property type="protein sequence ID" value="CEG43976.1"/>
    <property type="molecule type" value="Genomic_DNA"/>
</dbReference>
<dbReference type="AlphaFoldDB" id="A0A0P1AR27"/>
<name>A0A0P1AR27_PLAHL</name>